<evidence type="ECO:0000313" key="2">
    <source>
        <dbReference type="Proteomes" id="UP001152622"/>
    </source>
</evidence>
<proteinExistence type="predicted"/>
<name>A0A9Q1IX54_SYNKA</name>
<gene>
    <name evidence="1" type="ORF">SKAU_G00187990</name>
</gene>
<sequence>MANKGKIEALDFIRKAAIVNGRPLATDIKLCEYNKDLENKAEKKYTALNLIRTTKMWRQAFLGLTLSYTICL</sequence>
<protein>
    <submittedName>
        <fullName evidence="1">Uncharacterized protein</fullName>
    </submittedName>
</protein>
<comment type="caution">
    <text evidence="1">The sequence shown here is derived from an EMBL/GenBank/DDBJ whole genome shotgun (WGS) entry which is preliminary data.</text>
</comment>
<organism evidence="1 2">
    <name type="scientific">Synaphobranchus kaupii</name>
    <name type="common">Kaup's arrowtooth eel</name>
    <dbReference type="NCBI Taxonomy" id="118154"/>
    <lineage>
        <taxon>Eukaryota</taxon>
        <taxon>Metazoa</taxon>
        <taxon>Chordata</taxon>
        <taxon>Craniata</taxon>
        <taxon>Vertebrata</taxon>
        <taxon>Euteleostomi</taxon>
        <taxon>Actinopterygii</taxon>
        <taxon>Neopterygii</taxon>
        <taxon>Teleostei</taxon>
        <taxon>Anguilliformes</taxon>
        <taxon>Synaphobranchidae</taxon>
        <taxon>Synaphobranchus</taxon>
    </lineage>
</organism>
<dbReference type="EMBL" id="JAINUF010000006">
    <property type="protein sequence ID" value="KAJ8356005.1"/>
    <property type="molecule type" value="Genomic_DNA"/>
</dbReference>
<evidence type="ECO:0000313" key="1">
    <source>
        <dbReference type="EMBL" id="KAJ8356005.1"/>
    </source>
</evidence>
<dbReference type="Proteomes" id="UP001152622">
    <property type="component" value="Chromosome 6"/>
</dbReference>
<accession>A0A9Q1IX54</accession>
<reference evidence="1" key="1">
    <citation type="journal article" date="2023" name="Science">
        <title>Genome structures resolve the early diversification of teleost fishes.</title>
        <authorList>
            <person name="Parey E."/>
            <person name="Louis A."/>
            <person name="Montfort J."/>
            <person name="Bouchez O."/>
            <person name="Roques C."/>
            <person name="Iampietro C."/>
            <person name="Lluch J."/>
            <person name="Castinel A."/>
            <person name="Donnadieu C."/>
            <person name="Desvignes T."/>
            <person name="Floi Bucao C."/>
            <person name="Jouanno E."/>
            <person name="Wen M."/>
            <person name="Mejri S."/>
            <person name="Dirks R."/>
            <person name="Jansen H."/>
            <person name="Henkel C."/>
            <person name="Chen W.J."/>
            <person name="Zahm M."/>
            <person name="Cabau C."/>
            <person name="Klopp C."/>
            <person name="Thompson A.W."/>
            <person name="Robinson-Rechavi M."/>
            <person name="Braasch I."/>
            <person name="Lecointre G."/>
            <person name="Bobe J."/>
            <person name="Postlethwait J.H."/>
            <person name="Berthelot C."/>
            <person name="Roest Crollius H."/>
            <person name="Guiguen Y."/>
        </authorList>
    </citation>
    <scope>NUCLEOTIDE SEQUENCE</scope>
    <source>
        <strain evidence="1">WJC10195</strain>
    </source>
</reference>
<dbReference type="AlphaFoldDB" id="A0A9Q1IX54"/>
<keyword evidence="2" id="KW-1185">Reference proteome</keyword>